<dbReference type="Proteomes" id="UP000324748">
    <property type="component" value="Unassembled WGS sequence"/>
</dbReference>
<evidence type="ECO:0000313" key="2">
    <source>
        <dbReference type="EMBL" id="KAA1087134.1"/>
    </source>
</evidence>
<dbReference type="AlphaFoldDB" id="A0A5B0NEZ5"/>
<feature type="region of interest" description="Disordered" evidence="1">
    <location>
        <begin position="1"/>
        <end position="74"/>
    </location>
</feature>
<accession>A0A5B0NEZ5</accession>
<reference evidence="2 3" key="1">
    <citation type="submission" date="2019-05" db="EMBL/GenBank/DDBJ databases">
        <title>Emergence of the Ug99 lineage of the wheat stem rust pathogen through somatic hybridization.</title>
        <authorList>
            <person name="Li F."/>
            <person name="Upadhyaya N.M."/>
            <person name="Sperschneider J."/>
            <person name="Matny O."/>
            <person name="Nguyen-Phuc H."/>
            <person name="Mago R."/>
            <person name="Raley C."/>
            <person name="Miller M.E."/>
            <person name="Silverstein K.A.T."/>
            <person name="Henningsen E."/>
            <person name="Hirsch C.D."/>
            <person name="Visser B."/>
            <person name="Pretorius Z.A."/>
            <person name="Steffenson B.J."/>
            <person name="Schwessinger B."/>
            <person name="Dodds P.N."/>
            <person name="Figueroa M."/>
        </authorList>
    </citation>
    <scope>NUCLEOTIDE SEQUENCE [LARGE SCALE GENOMIC DNA]</scope>
    <source>
        <strain evidence="2">21-0</strain>
    </source>
</reference>
<keyword evidence="3" id="KW-1185">Reference proteome</keyword>
<protein>
    <submittedName>
        <fullName evidence="2">Uncharacterized protein</fullName>
    </submittedName>
</protein>
<proteinExistence type="predicted"/>
<gene>
    <name evidence="2" type="ORF">PGT21_023420</name>
</gene>
<feature type="compositionally biased region" description="Basic and acidic residues" evidence="1">
    <location>
        <begin position="31"/>
        <end position="41"/>
    </location>
</feature>
<feature type="compositionally biased region" description="Polar residues" evidence="1">
    <location>
        <begin position="43"/>
        <end position="62"/>
    </location>
</feature>
<evidence type="ECO:0000313" key="3">
    <source>
        <dbReference type="Proteomes" id="UP000324748"/>
    </source>
</evidence>
<organism evidence="2 3">
    <name type="scientific">Puccinia graminis f. sp. tritici</name>
    <dbReference type="NCBI Taxonomy" id="56615"/>
    <lineage>
        <taxon>Eukaryota</taxon>
        <taxon>Fungi</taxon>
        <taxon>Dikarya</taxon>
        <taxon>Basidiomycota</taxon>
        <taxon>Pucciniomycotina</taxon>
        <taxon>Pucciniomycetes</taxon>
        <taxon>Pucciniales</taxon>
        <taxon>Pucciniaceae</taxon>
        <taxon>Puccinia</taxon>
    </lineage>
</organism>
<comment type="caution">
    <text evidence="2">The sequence shown here is derived from an EMBL/GenBank/DDBJ whole genome shotgun (WGS) entry which is preliminary data.</text>
</comment>
<sequence length="108" mass="11414">MSDEVPRDSMGLETLSTKHSDSRVWGSTKLGGRDYVCRGEEWNTGQHPRSRGLISSQSGTPSNGPPALHDAGPVGREIRLARSSRPGGGGAPGEPRFGAVMPISYLAI</sequence>
<evidence type="ECO:0000256" key="1">
    <source>
        <dbReference type="SAM" id="MobiDB-lite"/>
    </source>
</evidence>
<name>A0A5B0NEZ5_PUCGR</name>
<dbReference type="EMBL" id="VSWC01000105">
    <property type="protein sequence ID" value="KAA1087134.1"/>
    <property type="molecule type" value="Genomic_DNA"/>
</dbReference>